<dbReference type="GO" id="GO:0008168">
    <property type="term" value="F:methyltransferase activity"/>
    <property type="evidence" value="ECO:0007669"/>
    <property type="project" value="TreeGrafter"/>
</dbReference>
<evidence type="ECO:0000259" key="2">
    <source>
        <dbReference type="Pfam" id="PF13649"/>
    </source>
</evidence>
<feature type="region of interest" description="Disordered" evidence="1">
    <location>
        <begin position="1"/>
        <end position="60"/>
    </location>
</feature>
<name>A0AAD5SXH9_9FUNG</name>
<dbReference type="AlphaFoldDB" id="A0AAD5SXH9"/>
<dbReference type="PANTHER" id="PTHR43591">
    <property type="entry name" value="METHYLTRANSFERASE"/>
    <property type="match status" value="1"/>
</dbReference>
<dbReference type="EMBL" id="JADGJH010001233">
    <property type="protein sequence ID" value="KAJ3116375.1"/>
    <property type="molecule type" value="Genomic_DNA"/>
</dbReference>
<organism evidence="3 4">
    <name type="scientific">Physocladia obscura</name>
    <dbReference type="NCBI Taxonomy" id="109957"/>
    <lineage>
        <taxon>Eukaryota</taxon>
        <taxon>Fungi</taxon>
        <taxon>Fungi incertae sedis</taxon>
        <taxon>Chytridiomycota</taxon>
        <taxon>Chytridiomycota incertae sedis</taxon>
        <taxon>Chytridiomycetes</taxon>
        <taxon>Chytridiales</taxon>
        <taxon>Chytriomycetaceae</taxon>
        <taxon>Physocladia</taxon>
    </lineage>
</organism>
<keyword evidence="4" id="KW-1185">Reference proteome</keyword>
<feature type="compositionally biased region" description="Polar residues" evidence="1">
    <location>
        <begin position="1"/>
        <end position="15"/>
    </location>
</feature>
<dbReference type="Proteomes" id="UP001211907">
    <property type="component" value="Unassembled WGS sequence"/>
</dbReference>
<dbReference type="Pfam" id="PF13649">
    <property type="entry name" value="Methyltransf_25"/>
    <property type="match status" value="1"/>
</dbReference>
<dbReference type="PANTHER" id="PTHR43591:SF24">
    <property type="entry name" value="2-METHOXY-6-POLYPRENYL-1,4-BENZOQUINOL METHYLASE, MITOCHONDRIAL"/>
    <property type="match status" value="1"/>
</dbReference>
<feature type="domain" description="Methyltransferase" evidence="2">
    <location>
        <begin position="143"/>
        <end position="236"/>
    </location>
</feature>
<feature type="compositionally biased region" description="Polar residues" evidence="1">
    <location>
        <begin position="47"/>
        <end position="57"/>
    </location>
</feature>
<accession>A0AAD5SXH9</accession>
<dbReference type="SUPFAM" id="SSF53335">
    <property type="entry name" value="S-adenosyl-L-methionine-dependent methyltransferases"/>
    <property type="match status" value="1"/>
</dbReference>
<evidence type="ECO:0000313" key="4">
    <source>
        <dbReference type="Proteomes" id="UP001211907"/>
    </source>
</evidence>
<feature type="compositionally biased region" description="Basic and acidic residues" evidence="1">
    <location>
        <begin position="17"/>
        <end position="27"/>
    </location>
</feature>
<evidence type="ECO:0000256" key="1">
    <source>
        <dbReference type="SAM" id="MobiDB-lite"/>
    </source>
</evidence>
<dbReference type="CDD" id="cd02440">
    <property type="entry name" value="AdoMet_MTases"/>
    <property type="match status" value="1"/>
</dbReference>
<comment type="caution">
    <text evidence="3">The sequence shown here is derived from an EMBL/GenBank/DDBJ whole genome shotgun (WGS) entry which is preliminary data.</text>
</comment>
<sequence length="606" mass="66437">MGSQQSAIIKNTLSVKETAKSHPDSADAHNAASANNQQSDAVKRNVLNPQTPKSPIGTSKKYELKAAHVNTLVAKTWNPNDPKSWEPEMREYHSLPNSDYLLPNDAAEQDRLEMQHYIFRAAFDGDIVCPTVRKLISTSALKILDVGCAKGFWLKKVKQDNQLIECHGVDISKTLVENSSSEADGLFLRFGNVLETLPYEDNTFDFTHQRFLVAGMPRDKFPDALKELIRVTKSGGWIELVECDAVIYNAGPYSQTLTTALFDGYHRRGLDCYAAANLPFYVKQVAGNVENQEDKVLHLSMGWGSKMGILFGADWKSGVLGLEDWMHKTMGLSREDYRQLVQGCYSEWPEQKSFAQIRALYFQFLIENGDWVRVGVRCVGAGGAHGVGGAAWACGAASGGGSGGGGALGAGVGARHVCRSTERGVAGDDPRGPAAERPGLAVRLAAEQARYLLWWAFSLGLVLALSLYPQSHQPHLSTRIVINSPSNSSVDFLRVAVTALHNAPLGCSRKQTHLRLFAANQQILYRQTGSESLSDDKSYLVASAASLPHHAFFQLSPADDFDDKSFLLSTHFDTAILKVGVHCDYFPANLIFGKELYLIDLSQRGI</sequence>
<dbReference type="InterPro" id="IPR029063">
    <property type="entry name" value="SAM-dependent_MTases_sf"/>
</dbReference>
<dbReference type="InterPro" id="IPR041698">
    <property type="entry name" value="Methyltransf_25"/>
</dbReference>
<reference evidence="3" key="1">
    <citation type="submission" date="2020-05" db="EMBL/GenBank/DDBJ databases">
        <title>Phylogenomic resolution of chytrid fungi.</title>
        <authorList>
            <person name="Stajich J.E."/>
            <person name="Amses K."/>
            <person name="Simmons R."/>
            <person name="Seto K."/>
            <person name="Myers J."/>
            <person name="Bonds A."/>
            <person name="Quandt C.A."/>
            <person name="Barry K."/>
            <person name="Liu P."/>
            <person name="Grigoriev I."/>
            <person name="Longcore J.E."/>
            <person name="James T.Y."/>
        </authorList>
    </citation>
    <scope>NUCLEOTIDE SEQUENCE</scope>
    <source>
        <strain evidence="3">JEL0513</strain>
    </source>
</reference>
<evidence type="ECO:0000313" key="3">
    <source>
        <dbReference type="EMBL" id="KAJ3116375.1"/>
    </source>
</evidence>
<feature type="compositionally biased region" description="Low complexity" evidence="1">
    <location>
        <begin position="28"/>
        <end position="40"/>
    </location>
</feature>
<proteinExistence type="predicted"/>
<dbReference type="Gene3D" id="3.40.50.150">
    <property type="entry name" value="Vaccinia Virus protein VP39"/>
    <property type="match status" value="1"/>
</dbReference>
<gene>
    <name evidence="3" type="ORF">HK100_001090</name>
</gene>
<protein>
    <recommendedName>
        <fullName evidence="2">Methyltransferase domain-containing protein</fullName>
    </recommendedName>
</protein>